<keyword evidence="5" id="KW-0804">Transcription</keyword>
<organism evidence="8 9">
    <name type="scientific">Nitratifractor salsuginis (strain DSM 16511 / JCM 12458 / E9I37-1)</name>
    <dbReference type="NCBI Taxonomy" id="749222"/>
    <lineage>
        <taxon>Bacteria</taxon>
        <taxon>Pseudomonadati</taxon>
        <taxon>Campylobacterota</taxon>
        <taxon>Epsilonproteobacteria</taxon>
        <taxon>Campylobacterales</taxon>
        <taxon>Sulfurovaceae</taxon>
        <taxon>Nitratifractor</taxon>
    </lineage>
</organism>
<evidence type="ECO:0000256" key="2">
    <source>
        <dbReference type="ARBA" id="ARBA00022801"/>
    </source>
</evidence>
<evidence type="ECO:0000256" key="4">
    <source>
        <dbReference type="ARBA" id="ARBA00023125"/>
    </source>
</evidence>
<dbReference type="CDD" id="cd06529">
    <property type="entry name" value="S24_LexA-like"/>
    <property type="match status" value="1"/>
</dbReference>
<dbReference type="InterPro" id="IPR010744">
    <property type="entry name" value="Phage_CI_N"/>
</dbReference>
<dbReference type="InterPro" id="IPR036286">
    <property type="entry name" value="LexA/Signal_pep-like_sf"/>
</dbReference>
<sequence>MVDFNEVIERIKDIISTKKIGGKVYDKDVAAELGIGQATFATMKKRGSIPYKEIMEFCARRKISINWLFFDQPAEMLVEETGKFFRVRYFADIRASAGGGADVFNENYEYIDVDRTLMENLVGAYPSKGIEAIHVEGESMEPTLPDGSIVFIDREQTDPSKDGIFVAATGNGLFIKRIRRRADGMVELISDNPLYTPEVLSPDQVEIVGRVVGNIERL</sequence>
<dbReference type="OrthoDB" id="5363392at2"/>
<dbReference type="InterPro" id="IPR015927">
    <property type="entry name" value="Peptidase_S24_S26A/B/C"/>
</dbReference>
<accession>E6X2T8</accession>
<evidence type="ECO:0000256" key="1">
    <source>
        <dbReference type="ARBA" id="ARBA00022670"/>
    </source>
</evidence>
<evidence type="ECO:0000256" key="3">
    <source>
        <dbReference type="ARBA" id="ARBA00023015"/>
    </source>
</evidence>
<dbReference type="Gene3D" id="1.10.260.40">
    <property type="entry name" value="lambda repressor-like DNA-binding domains"/>
    <property type="match status" value="1"/>
</dbReference>
<evidence type="ECO:0000313" key="8">
    <source>
        <dbReference type="EMBL" id="ADV47221.1"/>
    </source>
</evidence>
<keyword evidence="4" id="KW-0238">DNA-binding</keyword>
<dbReference type="RefSeq" id="WP_013554906.1">
    <property type="nucleotide sequence ID" value="NC_014935.1"/>
</dbReference>
<dbReference type="GO" id="GO:0016020">
    <property type="term" value="C:membrane"/>
    <property type="evidence" value="ECO:0007669"/>
    <property type="project" value="InterPro"/>
</dbReference>
<name>E6X2T8_NITSE</name>
<dbReference type="Gene3D" id="2.10.109.10">
    <property type="entry name" value="Umud Fragment, subunit A"/>
    <property type="match status" value="1"/>
</dbReference>
<dbReference type="SUPFAM" id="SSF51306">
    <property type="entry name" value="LexA/Signal peptidase"/>
    <property type="match status" value="1"/>
</dbReference>
<feature type="domain" description="Bacteriophage CI repressor N-terminal" evidence="7">
    <location>
        <begin position="7"/>
        <end position="70"/>
    </location>
</feature>
<evidence type="ECO:0000313" key="9">
    <source>
        <dbReference type="Proteomes" id="UP000008633"/>
    </source>
</evidence>
<reference evidence="8 9" key="1">
    <citation type="journal article" date="2011" name="Stand. Genomic Sci.">
        <title>Complete genome sequence of Nitratifractor salsuginis type strain (E9I37-1).</title>
        <authorList>
            <person name="Anderson I."/>
            <person name="Sikorski J."/>
            <person name="Zeytun A."/>
            <person name="Nolan M."/>
            <person name="Lapidus A."/>
            <person name="Lucas S."/>
            <person name="Hammon N."/>
            <person name="Deshpande S."/>
            <person name="Cheng J.F."/>
            <person name="Tapia R."/>
            <person name="Han C."/>
            <person name="Goodwin L."/>
            <person name="Pitluck S."/>
            <person name="Liolios K."/>
            <person name="Pagani I."/>
            <person name="Ivanova N."/>
            <person name="Huntemann M."/>
            <person name="Mavromatis K."/>
            <person name="Ovchinikova G."/>
            <person name="Pati A."/>
            <person name="Chen A."/>
            <person name="Palaniappan K."/>
            <person name="Land M."/>
            <person name="Hauser L."/>
            <person name="Brambilla E.M."/>
            <person name="Ngatchou-Djao O.D."/>
            <person name="Rohde M."/>
            <person name="Tindall B.J."/>
            <person name="Goker M."/>
            <person name="Detter J.C."/>
            <person name="Woyke T."/>
            <person name="Bristow J."/>
            <person name="Eisen J.A."/>
            <person name="Markowitz V."/>
            <person name="Hugenholtz P."/>
            <person name="Klenk H.P."/>
            <person name="Kyrpides N.C."/>
        </authorList>
    </citation>
    <scope>NUCLEOTIDE SEQUENCE [LARGE SCALE GENOMIC DNA]</scope>
    <source>
        <strain evidence="9">DSM 16511 / JCM 12458 / E9I37-1</strain>
    </source>
</reference>
<dbReference type="STRING" id="749222.Nitsa_1978"/>
<dbReference type="HOGENOM" id="CLU_066192_1_2_7"/>
<protein>
    <submittedName>
        <fullName evidence="8">Phage repressor</fullName>
    </submittedName>
</protein>
<dbReference type="GO" id="GO:0003677">
    <property type="term" value="F:DNA binding"/>
    <property type="evidence" value="ECO:0007669"/>
    <property type="project" value="UniProtKB-KW"/>
</dbReference>
<dbReference type="InterPro" id="IPR039418">
    <property type="entry name" value="LexA-like"/>
</dbReference>
<dbReference type="GO" id="GO:0004252">
    <property type="term" value="F:serine-type endopeptidase activity"/>
    <property type="evidence" value="ECO:0007669"/>
    <property type="project" value="InterPro"/>
</dbReference>
<dbReference type="Pfam" id="PF07022">
    <property type="entry name" value="Phage_CI_repr"/>
    <property type="match status" value="1"/>
</dbReference>
<gene>
    <name evidence="8" type="ordered locus">Nitsa_1978</name>
</gene>
<evidence type="ECO:0000256" key="5">
    <source>
        <dbReference type="ARBA" id="ARBA00023163"/>
    </source>
</evidence>
<dbReference type="PROSITE" id="PS00501">
    <property type="entry name" value="SPASE_I_1"/>
    <property type="match status" value="1"/>
</dbReference>
<dbReference type="Proteomes" id="UP000008633">
    <property type="component" value="Chromosome"/>
</dbReference>
<dbReference type="AlphaFoldDB" id="E6X2T8"/>
<feature type="domain" description="Peptidase S24/S26A/S26B/S26C" evidence="6">
    <location>
        <begin position="94"/>
        <end position="212"/>
    </location>
</feature>
<keyword evidence="2" id="KW-0378">Hydrolase</keyword>
<keyword evidence="9" id="KW-1185">Reference proteome</keyword>
<evidence type="ECO:0000259" key="6">
    <source>
        <dbReference type="Pfam" id="PF00717"/>
    </source>
</evidence>
<keyword evidence="1" id="KW-0645">Protease</keyword>
<dbReference type="KEGG" id="nsa:Nitsa_1978"/>
<dbReference type="InterPro" id="IPR010982">
    <property type="entry name" value="Lambda_DNA-bd_dom_sf"/>
</dbReference>
<dbReference type="PANTHER" id="PTHR40661">
    <property type="match status" value="1"/>
</dbReference>
<dbReference type="PANTHER" id="PTHR40661:SF1">
    <property type="entry name" value="HTH CRO_C1-TYPE DOMAIN-CONTAINING PROTEIN"/>
    <property type="match status" value="1"/>
</dbReference>
<dbReference type="Pfam" id="PF00717">
    <property type="entry name" value="Peptidase_S24"/>
    <property type="match status" value="1"/>
</dbReference>
<dbReference type="InterPro" id="IPR019756">
    <property type="entry name" value="Pept_S26A_signal_pept_1_Ser-AS"/>
</dbReference>
<proteinExistence type="predicted"/>
<dbReference type="EMBL" id="CP002452">
    <property type="protein sequence ID" value="ADV47221.1"/>
    <property type="molecule type" value="Genomic_DNA"/>
</dbReference>
<evidence type="ECO:0000259" key="7">
    <source>
        <dbReference type="Pfam" id="PF07022"/>
    </source>
</evidence>
<dbReference type="GO" id="GO:0045892">
    <property type="term" value="P:negative regulation of DNA-templated transcription"/>
    <property type="evidence" value="ECO:0007669"/>
    <property type="project" value="InterPro"/>
</dbReference>
<dbReference type="eggNOG" id="COG2932">
    <property type="taxonomic scope" value="Bacteria"/>
</dbReference>
<reference evidence="9" key="2">
    <citation type="submission" date="2011-01" db="EMBL/GenBank/DDBJ databases">
        <title>The complete genome of Nitratifractor salsuginis DSM 16511.</title>
        <authorList>
            <consortium name="US DOE Joint Genome Institute (JGI-PGF)"/>
            <person name="Lucas S."/>
            <person name="Copeland A."/>
            <person name="Lapidus A."/>
            <person name="Bruce D."/>
            <person name="Goodwin L."/>
            <person name="Pitluck S."/>
            <person name="Kyrpides N."/>
            <person name="Mavromatis K."/>
            <person name="Ivanova N."/>
            <person name="Mikhailova N."/>
            <person name="Zeytun A."/>
            <person name="Detter J.C."/>
            <person name="Tapia R."/>
            <person name="Han C."/>
            <person name="Land M."/>
            <person name="Hauser L."/>
            <person name="Markowitz V."/>
            <person name="Cheng J.-F."/>
            <person name="Hugenholtz P."/>
            <person name="Woyke T."/>
            <person name="Wu D."/>
            <person name="Tindall B."/>
            <person name="Schuetze A."/>
            <person name="Brambilla E."/>
            <person name="Klenk H.-P."/>
            <person name="Eisen J.A."/>
        </authorList>
    </citation>
    <scope>NUCLEOTIDE SEQUENCE [LARGE SCALE GENOMIC DNA]</scope>
    <source>
        <strain evidence="9">DSM 16511 / JCM 12458 / E9I37-1</strain>
    </source>
</reference>
<keyword evidence="3" id="KW-0805">Transcription regulation</keyword>
<dbReference type="GO" id="GO:0006508">
    <property type="term" value="P:proteolysis"/>
    <property type="evidence" value="ECO:0007669"/>
    <property type="project" value="UniProtKB-KW"/>
</dbReference>